<evidence type="ECO:0000256" key="2">
    <source>
        <dbReference type="ARBA" id="ARBA00023125"/>
    </source>
</evidence>
<dbReference type="PANTHER" id="PTHR43130">
    <property type="entry name" value="ARAC-FAMILY TRANSCRIPTIONAL REGULATOR"/>
    <property type="match status" value="1"/>
</dbReference>
<keyword evidence="3" id="KW-0804">Transcription</keyword>
<reference evidence="5 6" key="1">
    <citation type="submission" date="2019-12" db="EMBL/GenBank/DDBJ databases">
        <title>Genome sequence of Streptomyces bambusae.</title>
        <authorList>
            <person name="Bansal K."/>
            <person name="Choksket S."/>
            <person name="Korpole S."/>
            <person name="Patil P.B."/>
        </authorList>
    </citation>
    <scope>NUCLEOTIDE SEQUENCE [LARGE SCALE GENOMIC DNA]</scope>
    <source>
        <strain evidence="5 6">SK60</strain>
    </source>
</reference>
<accession>A0ABS6ZAH8</accession>
<proteinExistence type="predicted"/>
<dbReference type="Pfam" id="PF12833">
    <property type="entry name" value="HTH_18"/>
    <property type="match status" value="1"/>
</dbReference>
<dbReference type="Proteomes" id="UP000812013">
    <property type="component" value="Unassembled WGS sequence"/>
</dbReference>
<dbReference type="Gene3D" id="1.10.10.60">
    <property type="entry name" value="Homeodomain-like"/>
    <property type="match status" value="1"/>
</dbReference>
<evidence type="ECO:0000256" key="1">
    <source>
        <dbReference type="ARBA" id="ARBA00023015"/>
    </source>
</evidence>
<feature type="domain" description="HTH araC/xylS-type" evidence="4">
    <location>
        <begin position="214"/>
        <end position="312"/>
    </location>
</feature>
<dbReference type="SMART" id="SM00342">
    <property type="entry name" value="HTH_ARAC"/>
    <property type="match status" value="1"/>
</dbReference>
<dbReference type="SUPFAM" id="SSF46689">
    <property type="entry name" value="Homeodomain-like"/>
    <property type="match status" value="2"/>
</dbReference>
<name>A0ABS6ZAH8_9ACTN</name>
<gene>
    <name evidence="5" type="ORF">GPJ59_23570</name>
</gene>
<dbReference type="CDD" id="cd03137">
    <property type="entry name" value="GATase1_AraC_1"/>
    <property type="match status" value="1"/>
</dbReference>
<keyword evidence="2" id="KW-0238">DNA-binding</keyword>
<dbReference type="Gene3D" id="3.40.50.880">
    <property type="match status" value="1"/>
</dbReference>
<dbReference type="InterPro" id="IPR029062">
    <property type="entry name" value="Class_I_gatase-like"/>
</dbReference>
<dbReference type="SUPFAM" id="SSF52317">
    <property type="entry name" value="Class I glutamine amidotransferase-like"/>
    <property type="match status" value="1"/>
</dbReference>
<evidence type="ECO:0000259" key="4">
    <source>
        <dbReference type="PROSITE" id="PS01124"/>
    </source>
</evidence>
<dbReference type="EMBL" id="WTFF01000191">
    <property type="protein sequence ID" value="MBW5484777.1"/>
    <property type="molecule type" value="Genomic_DNA"/>
</dbReference>
<dbReference type="PANTHER" id="PTHR43130:SF3">
    <property type="entry name" value="HTH-TYPE TRANSCRIPTIONAL REGULATOR RV1931C"/>
    <property type="match status" value="1"/>
</dbReference>
<protein>
    <submittedName>
        <fullName evidence="5">Helix-turn-helix domain-containing protein</fullName>
    </submittedName>
</protein>
<sequence length="315" mass="34060">MHTVAVLALDGVSAFDLTIPCQVFTLATHPDGTPAYEVRVCAERAVTATAGPAEPFRLSSPYRWDDARHADTVVVPGVPAEREPPARIVRLLKEAAAAGARVASICTGAFVLAHAGLLDGRRATTHWRFADALAARFPGTRVDPSVLFVDDDRVLTSAGIAAGLDLCLHMVRRDHGAAVAAQVARMMVMAPQRAGGQAQFIEYRAPESDSADLGGTMQWMRDKLAEPLTVADIAAHAMMSRRSLSRHFLAQTGTTPLRWLLAHRLQRARELLEGSDLPVARVAQSTGFGSVEAFRHHFTRHIGTTPSAYRAAFRM</sequence>
<dbReference type="InterPro" id="IPR018060">
    <property type="entry name" value="HTH_AraC"/>
</dbReference>
<keyword evidence="6" id="KW-1185">Reference proteome</keyword>
<dbReference type="InterPro" id="IPR052158">
    <property type="entry name" value="INH-QAR"/>
</dbReference>
<dbReference type="InterPro" id="IPR009057">
    <property type="entry name" value="Homeodomain-like_sf"/>
</dbReference>
<dbReference type="RefSeq" id="WP_219669539.1">
    <property type="nucleotide sequence ID" value="NZ_WTFF01000191.1"/>
</dbReference>
<dbReference type="InterPro" id="IPR002818">
    <property type="entry name" value="DJ-1/PfpI"/>
</dbReference>
<evidence type="ECO:0000313" key="6">
    <source>
        <dbReference type="Proteomes" id="UP000812013"/>
    </source>
</evidence>
<dbReference type="PROSITE" id="PS01124">
    <property type="entry name" value="HTH_ARAC_FAMILY_2"/>
    <property type="match status" value="1"/>
</dbReference>
<dbReference type="PROSITE" id="PS00041">
    <property type="entry name" value="HTH_ARAC_FAMILY_1"/>
    <property type="match status" value="1"/>
</dbReference>
<keyword evidence="1" id="KW-0805">Transcription regulation</keyword>
<organism evidence="5 6">
    <name type="scientific">Streptomyces bambusae</name>
    <dbReference type="NCBI Taxonomy" id="1550616"/>
    <lineage>
        <taxon>Bacteria</taxon>
        <taxon>Bacillati</taxon>
        <taxon>Actinomycetota</taxon>
        <taxon>Actinomycetes</taxon>
        <taxon>Kitasatosporales</taxon>
        <taxon>Streptomycetaceae</taxon>
        <taxon>Streptomyces</taxon>
    </lineage>
</organism>
<evidence type="ECO:0000256" key="3">
    <source>
        <dbReference type="ARBA" id="ARBA00023163"/>
    </source>
</evidence>
<dbReference type="InterPro" id="IPR018062">
    <property type="entry name" value="HTH_AraC-typ_CS"/>
</dbReference>
<comment type="caution">
    <text evidence="5">The sequence shown here is derived from an EMBL/GenBank/DDBJ whole genome shotgun (WGS) entry which is preliminary data.</text>
</comment>
<evidence type="ECO:0000313" key="5">
    <source>
        <dbReference type="EMBL" id="MBW5484777.1"/>
    </source>
</evidence>
<dbReference type="Pfam" id="PF01965">
    <property type="entry name" value="DJ-1_PfpI"/>
    <property type="match status" value="1"/>
</dbReference>